<evidence type="ECO:0000313" key="2">
    <source>
        <dbReference type="Proteomes" id="UP001061991"/>
    </source>
</evidence>
<dbReference type="EMBL" id="CP104970">
    <property type="protein sequence ID" value="UXN57836.1"/>
    <property type="molecule type" value="Genomic_DNA"/>
</dbReference>
<name>A0ACD4CW86_9HYPH</name>
<proteinExistence type="predicted"/>
<keyword evidence="2" id="KW-1185">Reference proteome</keyword>
<evidence type="ECO:0000313" key="1">
    <source>
        <dbReference type="EMBL" id="UXN57836.1"/>
    </source>
</evidence>
<accession>A0ACD4CW86</accession>
<keyword evidence="1" id="KW-0614">Plasmid</keyword>
<protein>
    <submittedName>
        <fullName evidence="1">LysR family transcriptional regulator</fullName>
    </submittedName>
</protein>
<dbReference type="Proteomes" id="UP001061991">
    <property type="component" value="Plasmid p_unnamed3"/>
</dbReference>
<reference evidence="1" key="1">
    <citation type="submission" date="2022-09" db="EMBL/GenBank/DDBJ databases">
        <title>Interaction between co-microsymbionts with complementary sets of symbiotic genes in legume-rhizobium systems.</title>
        <authorList>
            <person name="Safronova V."/>
            <person name="Sazanova A."/>
            <person name="Afonin A."/>
            <person name="Chirak E."/>
        </authorList>
    </citation>
    <scope>NUCLEOTIDE SEQUENCE</scope>
    <source>
        <strain evidence="1">A18/3m</strain>
    </source>
</reference>
<organism evidence="1 2">
    <name type="scientific">Phyllobacterium zundukense</name>
    <dbReference type="NCBI Taxonomy" id="1867719"/>
    <lineage>
        <taxon>Bacteria</taxon>
        <taxon>Pseudomonadati</taxon>
        <taxon>Pseudomonadota</taxon>
        <taxon>Alphaproteobacteria</taxon>
        <taxon>Hyphomicrobiales</taxon>
        <taxon>Phyllobacteriaceae</taxon>
        <taxon>Phyllobacterium</taxon>
    </lineage>
</organism>
<gene>
    <name evidence="1" type="ORF">N8E88_04020</name>
</gene>
<geneLocation type="plasmid" evidence="1 2">
    <name>p_unnamed3</name>
</geneLocation>
<sequence>MFRSVQVARGDSVTRAAETLGISQTSVSHQPAGFEEYFGR</sequence>